<protein>
    <submittedName>
        <fullName evidence="2">[NiFe] hydrogenase metallocenter assembly protein HypF</fullName>
    </submittedName>
</protein>
<dbReference type="Pfam" id="PF07503">
    <property type="entry name" value="zf-HYPF"/>
    <property type="match status" value="2"/>
</dbReference>
<dbReference type="AlphaFoldDB" id="A0A3B1DK80"/>
<name>A0A3B1DK80_9ZZZZ</name>
<dbReference type="GO" id="GO:0016743">
    <property type="term" value="F:carboxyl- or carbamoyltransferase activity"/>
    <property type="evidence" value="ECO:0007669"/>
    <property type="project" value="TreeGrafter"/>
</dbReference>
<reference evidence="2" key="1">
    <citation type="submission" date="2018-06" db="EMBL/GenBank/DDBJ databases">
        <authorList>
            <person name="Zhirakovskaya E."/>
        </authorList>
    </citation>
    <scope>NUCLEOTIDE SEQUENCE</scope>
</reference>
<dbReference type="EMBL" id="UOGH01000233">
    <property type="protein sequence ID" value="VAX32095.1"/>
    <property type="molecule type" value="Genomic_DNA"/>
</dbReference>
<dbReference type="Pfam" id="PF00708">
    <property type="entry name" value="Acylphosphatase"/>
    <property type="match status" value="1"/>
</dbReference>
<evidence type="ECO:0000259" key="1">
    <source>
        <dbReference type="PROSITE" id="PS51160"/>
    </source>
</evidence>
<evidence type="ECO:0000313" key="2">
    <source>
        <dbReference type="EMBL" id="VAX32095.1"/>
    </source>
</evidence>
<gene>
    <name evidence="2" type="ORF">MNBD_NITROSPIRAE02-670</name>
</gene>
<dbReference type="SUPFAM" id="SSF54975">
    <property type="entry name" value="Acylphosphatase/BLUF domain-like"/>
    <property type="match status" value="1"/>
</dbReference>
<dbReference type="PROSITE" id="PS00150">
    <property type="entry name" value="ACYLPHOSPHATASE_1"/>
    <property type="match status" value="1"/>
</dbReference>
<dbReference type="InterPro" id="IPR036046">
    <property type="entry name" value="Acylphosphatase-like_dom_sf"/>
</dbReference>
<proteinExistence type="predicted"/>
<dbReference type="InterPro" id="IPR051060">
    <property type="entry name" value="Carbamoyltrans_HypF-like"/>
</dbReference>
<feature type="domain" description="Acylphosphatase-like" evidence="1">
    <location>
        <begin position="5"/>
        <end position="94"/>
    </location>
</feature>
<dbReference type="GO" id="GO:0008270">
    <property type="term" value="F:zinc ion binding"/>
    <property type="evidence" value="ECO:0007669"/>
    <property type="project" value="InterPro"/>
</dbReference>
<dbReference type="PROSITE" id="PS51160">
    <property type="entry name" value="ACYLPHOSPHATASE_3"/>
    <property type="match status" value="1"/>
</dbReference>
<dbReference type="InterPro" id="IPR001792">
    <property type="entry name" value="Acylphosphatase-like_dom"/>
</dbReference>
<organism evidence="2">
    <name type="scientific">hydrothermal vent metagenome</name>
    <dbReference type="NCBI Taxonomy" id="652676"/>
    <lineage>
        <taxon>unclassified sequences</taxon>
        <taxon>metagenomes</taxon>
        <taxon>ecological metagenomes</taxon>
    </lineage>
</organism>
<sequence length="232" mass="25965">MTYIGLKIKVRGLVQGVGFRPFVFNLARSLDLKGFVKNTSEGVVIEIEGKHSGIFLERLRSEKPELSDVESIDVESIVREKPSEYERAGFSIVESEDNGSITPVSPDISVCNDCLSELLNPLDRRYLYPFINCTNCGPRYSITRAIPYDRPNTTMLRFRMCHDCSREYQNPEDRRFHAQANACPLCGPRLSFQIQNPLFKGYEGEEPVSSAIKVLKAGGIVAIKGLGGFHIA</sequence>
<dbReference type="GO" id="GO:0051604">
    <property type="term" value="P:protein maturation"/>
    <property type="evidence" value="ECO:0007669"/>
    <property type="project" value="TreeGrafter"/>
</dbReference>
<accession>A0A3B1DK80</accession>
<dbReference type="InterPro" id="IPR011125">
    <property type="entry name" value="Znf_HypF"/>
</dbReference>
<dbReference type="Gene3D" id="3.90.870.50">
    <property type="match status" value="1"/>
</dbReference>
<dbReference type="PANTHER" id="PTHR42959:SF1">
    <property type="entry name" value="CARBAMOYLTRANSFERASE HYPF"/>
    <property type="match status" value="1"/>
</dbReference>
<feature type="non-terminal residue" evidence="2">
    <location>
        <position position="232"/>
    </location>
</feature>
<dbReference type="PANTHER" id="PTHR42959">
    <property type="entry name" value="CARBAMOYLTRANSFERASE"/>
    <property type="match status" value="1"/>
</dbReference>
<dbReference type="InterPro" id="IPR017968">
    <property type="entry name" value="Acylphosphatase_CS"/>
</dbReference>